<organism evidence="1 2">
    <name type="scientific">Galerina marginata (strain CBS 339.88)</name>
    <dbReference type="NCBI Taxonomy" id="685588"/>
    <lineage>
        <taxon>Eukaryota</taxon>
        <taxon>Fungi</taxon>
        <taxon>Dikarya</taxon>
        <taxon>Basidiomycota</taxon>
        <taxon>Agaricomycotina</taxon>
        <taxon>Agaricomycetes</taxon>
        <taxon>Agaricomycetidae</taxon>
        <taxon>Agaricales</taxon>
        <taxon>Agaricineae</taxon>
        <taxon>Strophariaceae</taxon>
        <taxon>Galerina</taxon>
    </lineage>
</organism>
<dbReference type="AlphaFoldDB" id="A0A067TDI3"/>
<name>A0A067TDI3_GALM3</name>
<proteinExistence type="predicted"/>
<dbReference type="Proteomes" id="UP000027222">
    <property type="component" value="Unassembled WGS sequence"/>
</dbReference>
<accession>A0A067TDI3</accession>
<gene>
    <name evidence="1" type="ORF">GALMADRAFT_1294094</name>
</gene>
<dbReference type="HOGENOM" id="CLU_1713418_0_0_1"/>
<evidence type="ECO:0000313" key="2">
    <source>
        <dbReference type="Proteomes" id="UP000027222"/>
    </source>
</evidence>
<sequence length="153" mass="17061">MGKAIHNFGRETGSFGEVYRDFAIPTQTSPNHPSHRSSSSKLSHLLSLTSSLNLFNSSLFARRQTSSLTVAHPVPLHVRKPPKALLCPEPTLSTQESLNDNNTNHIYSPQMVGSKCVTHEGKEIGTARWWFLSPLSRRPLLPLSRRLYFLVAA</sequence>
<keyword evidence="2" id="KW-1185">Reference proteome</keyword>
<dbReference type="EMBL" id="KL142375">
    <property type="protein sequence ID" value="KDR77929.1"/>
    <property type="molecule type" value="Genomic_DNA"/>
</dbReference>
<protein>
    <submittedName>
        <fullName evidence="1">Uncharacterized protein</fullName>
    </submittedName>
</protein>
<evidence type="ECO:0000313" key="1">
    <source>
        <dbReference type="EMBL" id="KDR77929.1"/>
    </source>
</evidence>
<reference evidence="2" key="1">
    <citation type="journal article" date="2014" name="Proc. Natl. Acad. Sci. U.S.A.">
        <title>Extensive sampling of basidiomycete genomes demonstrates inadequacy of the white-rot/brown-rot paradigm for wood decay fungi.</title>
        <authorList>
            <person name="Riley R."/>
            <person name="Salamov A.A."/>
            <person name="Brown D.W."/>
            <person name="Nagy L.G."/>
            <person name="Floudas D."/>
            <person name="Held B.W."/>
            <person name="Levasseur A."/>
            <person name="Lombard V."/>
            <person name="Morin E."/>
            <person name="Otillar R."/>
            <person name="Lindquist E.A."/>
            <person name="Sun H."/>
            <person name="LaButti K.M."/>
            <person name="Schmutz J."/>
            <person name="Jabbour D."/>
            <person name="Luo H."/>
            <person name="Baker S.E."/>
            <person name="Pisabarro A.G."/>
            <person name="Walton J.D."/>
            <person name="Blanchette R.A."/>
            <person name="Henrissat B."/>
            <person name="Martin F."/>
            <person name="Cullen D."/>
            <person name="Hibbett D.S."/>
            <person name="Grigoriev I.V."/>
        </authorList>
    </citation>
    <scope>NUCLEOTIDE SEQUENCE [LARGE SCALE GENOMIC DNA]</scope>
    <source>
        <strain evidence="2">CBS 339.88</strain>
    </source>
</reference>